<accession>A0ABU1WPW6</accession>
<dbReference type="InterPro" id="IPR001763">
    <property type="entry name" value="Rhodanese-like_dom"/>
</dbReference>
<reference evidence="2 3" key="1">
    <citation type="submission" date="2023-07" db="EMBL/GenBank/DDBJ databases">
        <title>Sorghum-associated microbial communities from plants grown in Nebraska, USA.</title>
        <authorList>
            <person name="Schachtman D."/>
        </authorList>
    </citation>
    <scope>NUCLEOTIDE SEQUENCE [LARGE SCALE GENOMIC DNA]</scope>
    <source>
        <strain evidence="2 3">4249</strain>
    </source>
</reference>
<evidence type="ECO:0000259" key="1">
    <source>
        <dbReference type="PROSITE" id="PS50206"/>
    </source>
</evidence>
<evidence type="ECO:0000313" key="3">
    <source>
        <dbReference type="Proteomes" id="UP001265700"/>
    </source>
</evidence>
<gene>
    <name evidence="2" type="ORF">J2W49_003315</name>
</gene>
<organism evidence="2 3">
    <name type="scientific">Hydrogenophaga palleronii</name>
    <dbReference type="NCBI Taxonomy" id="65655"/>
    <lineage>
        <taxon>Bacteria</taxon>
        <taxon>Pseudomonadati</taxon>
        <taxon>Pseudomonadota</taxon>
        <taxon>Betaproteobacteria</taxon>
        <taxon>Burkholderiales</taxon>
        <taxon>Comamonadaceae</taxon>
        <taxon>Hydrogenophaga</taxon>
    </lineage>
</organism>
<dbReference type="EMBL" id="JAVDWU010000007">
    <property type="protein sequence ID" value="MDR7151339.1"/>
    <property type="molecule type" value="Genomic_DNA"/>
</dbReference>
<dbReference type="Proteomes" id="UP001265700">
    <property type="component" value="Unassembled WGS sequence"/>
</dbReference>
<name>A0ABU1WPW6_9BURK</name>
<dbReference type="PROSITE" id="PS50206">
    <property type="entry name" value="RHODANESE_3"/>
    <property type="match status" value="1"/>
</dbReference>
<dbReference type="Gene3D" id="3.55.40.20">
    <property type="entry name" value="Iron/manganese superoxide dismutase, C-terminal domain"/>
    <property type="match status" value="1"/>
</dbReference>
<evidence type="ECO:0000313" key="2">
    <source>
        <dbReference type="EMBL" id="MDR7151339.1"/>
    </source>
</evidence>
<comment type="caution">
    <text evidence="2">The sequence shown here is derived from an EMBL/GenBank/DDBJ whole genome shotgun (WGS) entry which is preliminary data.</text>
</comment>
<protein>
    <recommendedName>
        <fullName evidence="1">Rhodanese domain-containing protein</fullName>
    </recommendedName>
</protein>
<keyword evidence="3" id="KW-1185">Reference proteome</keyword>
<dbReference type="SUPFAM" id="SSF54719">
    <property type="entry name" value="Fe,Mn superoxide dismutase (SOD), C-terminal domain"/>
    <property type="match status" value="1"/>
</dbReference>
<dbReference type="InterPro" id="IPR019832">
    <property type="entry name" value="Mn/Fe_SOD_C"/>
</dbReference>
<feature type="domain" description="Rhodanese" evidence="1">
    <location>
        <begin position="73"/>
        <end position="103"/>
    </location>
</feature>
<sequence>MTTLTSQAALDMYENAYHPDFGAAAGRYVDALMENVNWTRVYERYQVAVEATSEPLVSTADDRVYGHEVERSTAMRLHSAGVDVKFLRGGIDGWKAEGRPLAVKHV</sequence>
<dbReference type="SUPFAM" id="SSF52821">
    <property type="entry name" value="Rhodanese/Cell cycle control phosphatase"/>
    <property type="match status" value="1"/>
</dbReference>
<dbReference type="InterPro" id="IPR036314">
    <property type="entry name" value="SOD_C_sf"/>
</dbReference>
<dbReference type="Pfam" id="PF02777">
    <property type="entry name" value="Sod_Fe_C"/>
    <property type="match status" value="1"/>
</dbReference>
<dbReference type="RefSeq" id="WP_310318542.1">
    <property type="nucleotide sequence ID" value="NZ_JAVDWU010000007.1"/>
</dbReference>
<dbReference type="InterPro" id="IPR036873">
    <property type="entry name" value="Rhodanese-like_dom_sf"/>
</dbReference>
<proteinExistence type="predicted"/>